<feature type="region of interest" description="Disordered" evidence="3">
    <location>
        <begin position="1"/>
        <end position="59"/>
    </location>
</feature>
<dbReference type="FunCoup" id="A0A067MYN3">
    <property type="interactions" value="108"/>
</dbReference>
<gene>
    <name evidence="5" type="ORF">BOTBODRAFT_26830</name>
</gene>
<keyword evidence="2" id="KW-0539">Nucleus</keyword>
<dbReference type="PANTHER" id="PTHR21686">
    <property type="entry name" value="DEOXYNUCLEOTIDYLTRANSFERASE TERMINAL-INTERACTING PROTEIN 2"/>
    <property type="match status" value="1"/>
</dbReference>
<accession>A0A067MYN3</accession>
<feature type="compositionally biased region" description="Acidic residues" evidence="3">
    <location>
        <begin position="38"/>
        <end position="50"/>
    </location>
</feature>
<proteinExistence type="predicted"/>
<dbReference type="InParanoid" id="A0A067MYN3"/>
<feature type="compositionally biased region" description="Acidic residues" evidence="3">
    <location>
        <begin position="18"/>
        <end position="29"/>
    </location>
</feature>
<keyword evidence="6" id="KW-1185">Reference proteome</keyword>
<feature type="compositionally biased region" description="Basic and acidic residues" evidence="3">
    <location>
        <begin position="117"/>
        <end position="130"/>
    </location>
</feature>
<feature type="domain" description="Fcf2 pre-rRNA processing C-terminal" evidence="4">
    <location>
        <begin position="166"/>
        <end position="269"/>
    </location>
</feature>
<dbReference type="GO" id="GO:0003723">
    <property type="term" value="F:RNA binding"/>
    <property type="evidence" value="ECO:0007669"/>
    <property type="project" value="TreeGrafter"/>
</dbReference>
<dbReference type="GO" id="GO:0006396">
    <property type="term" value="P:RNA processing"/>
    <property type="evidence" value="ECO:0007669"/>
    <property type="project" value="TreeGrafter"/>
</dbReference>
<organism evidence="5 6">
    <name type="scientific">Botryobasidium botryosum (strain FD-172 SS1)</name>
    <dbReference type="NCBI Taxonomy" id="930990"/>
    <lineage>
        <taxon>Eukaryota</taxon>
        <taxon>Fungi</taxon>
        <taxon>Dikarya</taxon>
        <taxon>Basidiomycota</taxon>
        <taxon>Agaricomycotina</taxon>
        <taxon>Agaricomycetes</taxon>
        <taxon>Cantharellales</taxon>
        <taxon>Botryobasidiaceae</taxon>
        <taxon>Botryobasidium</taxon>
    </lineage>
</organism>
<dbReference type="InterPro" id="IPR039883">
    <property type="entry name" value="Fcf2/DNTTIP2"/>
</dbReference>
<feature type="region of interest" description="Disordered" evidence="3">
    <location>
        <begin position="73"/>
        <end position="140"/>
    </location>
</feature>
<dbReference type="Proteomes" id="UP000027195">
    <property type="component" value="Unassembled WGS sequence"/>
</dbReference>
<dbReference type="STRING" id="930990.A0A067MYN3"/>
<dbReference type="Pfam" id="PF08698">
    <property type="entry name" value="Fcf2"/>
    <property type="match status" value="1"/>
</dbReference>
<evidence type="ECO:0000313" key="5">
    <source>
        <dbReference type="EMBL" id="KDQ20813.1"/>
    </source>
</evidence>
<evidence type="ECO:0000256" key="2">
    <source>
        <dbReference type="ARBA" id="ARBA00023242"/>
    </source>
</evidence>
<reference evidence="6" key="1">
    <citation type="journal article" date="2014" name="Proc. Natl. Acad. Sci. U.S.A.">
        <title>Extensive sampling of basidiomycete genomes demonstrates inadequacy of the white-rot/brown-rot paradigm for wood decay fungi.</title>
        <authorList>
            <person name="Riley R."/>
            <person name="Salamov A.A."/>
            <person name="Brown D.W."/>
            <person name="Nagy L.G."/>
            <person name="Floudas D."/>
            <person name="Held B.W."/>
            <person name="Levasseur A."/>
            <person name="Lombard V."/>
            <person name="Morin E."/>
            <person name="Otillar R."/>
            <person name="Lindquist E.A."/>
            <person name="Sun H."/>
            <person name="LaButti K.M."/>
            <person name="Schmutz J."/>
            <person name="Jabbour D."/>
            <person name="Luo H."/>
            <person name="Baker S.E."/>
            <person name="Pisabarro A.G."/>
            <person name="Walton J.D."/>
            <person name="Blanchette R.A."/>
            <person name="Henrissat B."/>
            <person name="Martin F."/>
            <person name="Cullen D."/>
            <person name="Hibbett D.S."/>
            <person name="Grigoriev I.V."/>
        </authorList>
    </citation>
    <scope>NUCLEOTIDE SEQUENCE [LARGE SCALE GENOMIC DNA]</scope>
    <source>
        <strain evidence="6">FD-172 SS1</strain>
    </source>
</reference>
<dbReference type="EMBL" id="KL198017">
    <property type="protein sequence ID" value="KDQ20813.1"/>
    <property type="molecule type" value="Genomic_DNA"/>
</dbReference>
<evidence type="ECO:0000259" key="4">
    <source>
        <dbReference type="Pfam" id="PF08698"/>
    </source>
</evidence>
<evidence type="ECO:0000256" key="3">
    <source>
        <dbReference type="SAM" id="MobiDB-lite"/>
    </source>
</evidence>
<comment type="subcellular location">
    <subcellularLocation>
        <location evidence="1">Nucleus</location>
        <location evidence="1">Nucleolus</location>
    </subcellularLocation>
</comment>
<dbReference type="OrthoDB" id="427886at2759"/>
<dbReference type="InterPro" id="IPR014810">
    <property type="entry name" value="Fcf2_C"/>
</dbReference>
<name>A0A067MYN3_BOTB1</name>
<dbReference type="GO" id="GO:0005730">
    <property type="term" value="C:nucleolus"/>
    <property type="evidence" value="ECO:0007669"/>
    <property type="project" value="UniProtKB-SubCell"/>
</dbReference>
<dbReference type="HOGENOM" id="CLU_075129_0_0_1"/>
<dbReference type="PANTHER" id="PTHR21686:SF12">
    <property type="entry name" value="DEOXYNUCLEOTIDYLTRANSFERASE TERMINAL-INTERACTING PROTEIN 2"/>
    <property type="match status" value="1"/>
</dbReference>
<evidence type="ECO:0000313" key="6">
    <source>
        <dbReference type="Proteomes" id="UP000027195"/>
    </source>
</evidence>
<sequence length="296" mass="32607">MERTTSTAAKGKERAIDTPEEILLEDTNTEDTSSSESSETESGSDSDSDSDTASPEYLESLLQKAKASLRAKAAEKKADDNEEFMSLGGIDGDVSQLPLPALDPGASLPPPYFDLGGSKKDTPKLARDPDGEATVAQASSSKAFVAPELKRAKEPLTNREKKALKNATAGPSWFDLPAPAPEDLPRLYREVEALRLRNQLDPKRFYRRDEGEGKGIKGLPKYFAVGKIVDTPTPFEKATSSNLTCAERKRTIVEELVDDAEARSYAKRKYEDLQRVRGERGRGTLRKKMEGRKPKW</sequence>
<protein>
    <recommendedName>
        <fullName evidence="4">Fcf2 pre-rRNA processing C-terminal domain-containing protein</fullName>
    </recommendedName>
</protein>
<dbReference type="AlphaFoldDB" id="A0A067MYN3"/>
<evidence type="ECO:0000256" key="1">
    <source>
        <dbReference type="ARBA" id="ARBA00004604"/>
    </source>
</evidence>